<keyword evidence="3" id="KW-1003">Cell membrane</keyword>
<proteinExistence type="inferred from homology"/>
<dbReference type="OrthoDB" id="9794165at2"/>
<feature type="region of interest" description="Disordered" evidence="9">
    <location>
        <begin position="454"/>
        <end position="479"/>
    </location>
</feature>
<keyword evidence="7 10" id="KW-0472">Membrane</keyword>
<feature type="transmembrane region" description="Helical" evidence="10">
    <location>
        <begin position="142"/>
        <end position="164"/>
    </location>
</feature>
<feature type="transmembrane region" description="Helical" evidence="10">
    <location>
        <begin position="357"/>
        <end position="375"/>
    </location>
</feature>
<feature type="transmembrane region" description="Helical" evidence="10">
    <location>
        <begin position="176"/>
        <end position="195"/>
    </location>
</feature>
<accession>K6WB22</accession>
<feature type="transmembrane region" description="Helical" evidence="10">
    <location>
        <begin position="215"/>
        <end position="236"/>
    </location>
</feature>
<keyword evidence="5 10" id="KW-0812">Transmembrane</keyword>
<dbReference type="PANTHER" id="PTHR30574">
    <property type="entry name" value="INNER MEMBRANE PROTEIN YEDE"/>
    <property type="match status" value="1"/>
</dbReference>
<comment type="similarity">
    <text evidence="8">Belongs to the TsuA/YedE (TC 9.B.102) family.</text>
</comment>
<evidence type="ECO:0000313" key="12">
    <source>
        <dbReference type="Proteomes" id="UP000008495"/>
    </source>
</evidence>
<evidence type="ECO:0000256" key="1">
    <source>
        <dbReference type="ARBA" id="ARBA00004429"/>
    </source>
</evidence>
<name>K6WB22_9MICO</name>
<evidence type="ECO:0000256" key="7">
    <source>
        <dbReference type="ARBA" id="ARBA00023136"/>
    </source>
</evidence>
<dbReference type="AlphaFoldDB" id="K6WB22"/>
<dbReference type="EMBL" id="BAGZ01000018">
    <property type="protein sequence ID" value="GAB79007.1"/>
    <property type="molecule type" value="Genomic_DNA"/>
</dbReference>
<feature type="transmembrane region" description="Helical" evidence="10">
    <location>
        <begin position="33"/>
        <end position="51"/>
    </location>
</feature>
<evidence type="ECO:0000256" key="6">
    <source>
        <dbReference type="ARBA" id="ARBA00022989"/>
    </source>
</evidence>
<evidence type="ECO:0000256" key="8">
    <source>
        <dbReference type="ARBA" id="ARBA00035655"/>
    </source>
</evidence>
<keyword evidence="2" id="KW-0813">Transport</keyword>
<feature type="region of interest" description="Disordered" evidence="9">
    <location>
        <begin position="1"/>
        <end position="25"/>
    </location>
</feature>
<gene>
    <name evidence="11" type="ORF">AUCHE_18_00080</name>
</gene>
<dbReference type="RefSeq" id="WP_006503764.1">
    <property type="nucleotide sequence ID" value="NZ_BAGZ01000018.1"/>
</dbReference>
<evidence type="ECO:0000313" key="11">
    <source>
        <dbReference type="EMBL" id="GAB79007.1"/>
    </source>
</evidence>
<dbReference type="eggNOG" id="COG2391">
    <property type="taxonomic scope" value="Bacteria"/>
</dbReference>
<evidence type="ECO:0000256" key="9">
    <source>
        <dbReference type="SAM" id="MobiDB-lite"/>
    </source>
</evidence>
<sequence>MQAPTESEATRVSPDGNLDRTLRPLPPFRNRHQPLIGAGVIIAAFLLGLLAKKPETFALYMGTGLALGYILTRSRFGFAGGVKRIYMTGEGSLSKALLLTFAIAAIVTAGIHWAAVQDGAVAAWNAGRGDKVIPGTQVILEIGLPLILGGVIFGAGMIMAGGCASGTLADLGEGAVRVLFSLPFFILGSIPGHWLRAVMTDSPVGTGVRVYLPDHLGYSGAVIATLLGLMGLWILVRRYEQYRKREGYYQVEQWDADERYIPQEDTGKPFRFFSARTYHHLMVTRWDFRTGGILLAFMFLFILITTKKSWGVTSAFTVWAVAFLDLFGVHITHPSFASINASAAGGLLNHSGSVRDVGIIFGSACALLLAGRFRLDTKFSKVDAFTYAVGGLFMGIGARLAGGCNIGALFSGIGNLSLSGWVFGVALFAGGILALKFFHGRINLVGPERHTLPPNYPPVPSVEETSGAKDVPASKGTSA</sequence>
<evidence type="ECO:0000256" key="5">
    <source>
        <dbReference type="ARBA" id="ARBA00022692"/>
    </source>
</evidence>
<evidence type="ECO:0000256" key="10">
    <source>
        <dbReference type="SAM" id="Phobius"/>
    </source>
</evidence>
<dbReference type="PANTHER" id="PTHR30574:SF1">
    <property type="entry name" value="SULPHUR TRANSPORT DOMAIN-CONTAINING PROTEIN"/>
    <property type="match status" value="1"/>
</dbReference>
<feature type="transmembrane region" description="Helical" evidence="10">
    <location>
        <begin position="96"/>
        <end position="115"/>
    </location>
</feature>
<reference evidence="11 12" key="1">
    <citation type="submission" date="2012-08" db="EMBL/GenBank/DDBJ databases">
        <title>Whole genome shotgun sequence of Austwickia chelonae NBRC 105200.</title>
        <authorList>
            <person name="Yoshida I."/>
            <person name="Hosoyama A."/>
            <person name="Tsuchikane K."/>
            <person name="Katsumata H."/>
            <person name="Ando Y."/>
            <person name="Ohji S."/>
            <person name="Hamada M."/>
            <person name="Tamura T."/>
            <person name="Yamazoe A."/>
            <person name="Yamazaki S."/>
            <person name="Fujita N."/>
        </authorList>
    </citation>
    <scope>NUCLEOTIDE SEQUENCE [LARGE SCALE GENOMIC DNA]</scope>
    <source>
        <strain evidence="11 12">NBRC 105200</strain>
    </source>
</reference>
<dbReference type="Proteomes" id="UP000008495">
    <property type="component" value="Unassembled WGS sequence"/>
</dbReference>
<dbReference type="STRING" id="100225.SAMN05421595_2869"/>
<dbReference type="Pfam" id="PF04143">
    <property type="entry name" value="Sulf_transp"/>
    <property type="match status" value="1"/>
</dbReference>
<organism evidence="11 12">
    <name type="scientific">Austwickia chelonae NBRC 105200</name>
    <dbReference type="NCBI Taxonomy" id="1184607"/>
    <lineage>
        <taxon>Bacteria</taxon>
        <taxon>Bacillati</taxon>
        <taxon>Actinomycetota</taxon>
        <taxon>Actinomycetes</taxon>
        <taxon>Micrococcales</taxon>
        <taxon>Dermatophilaceae</taxon>
        <taxon>Austwickia</taxon>
    </lineage>
</organism>
<keyword evidence="12" id="KW-1185">Reference proteome</keyword>
<feature type="transmembrane region" description="Helical" evidence="10">
    <location>
        <begin position="387"/>
        <end position="410"/>
    </location>
</feature>
<dbReference type="InterPro" id="IPR007272">
    <property type="entry name" value="Sulf_transp_TsuA/YedE"/>
</dbReference>
<protein>
    <submittedName>
        <fullName evidence="11">Uncharacterized protein</fullName>
    </submittedName>
</protein>
<feature type="transmembrane region" description="Helical" evidence="10">
    <location>
        <begin position="416"/>
        <end position="435"/>
    </location>
</feature>
<evidence type="ECO:0000256" key="3">
    <source>
        <dbReference type="ARBA" id="ARBA00022475"/>
    </source>
</evidence>
<feature type="transmembrane region" description="Helical" evidence="10">
    <location>
        <begin position="286"/>
        <end position="304"/>
    </location>
</feature>
<comment type="caution">
    <text evidence="11">The sequence shown here is derived from an EMBL/GenBank/DDBJ whole genome shotgun (WGS) entry which is preliminary data.</text>
</comment>
<keyword evidence="6 10" id="KW-1133">Transmembrane helix</keyword>
<keyword evidence="4" id="KW-0997">Cell inner membrane</keyword>
<dbReference type="GO" id="GO:0005886">
    <property type="term" value="C:plasma membrane"/>
    <property type="evidence" value="ECO:0007669"/>
    <property type="project" value="UniProtKB-SubCell"/>
</dbReference>
<evidence type="ECO:0000256" key="2">
    <source>
        <dbReference type="ARBA" id="ARBA00022448"/>
    </source>
</evidence>
<evidence type="ECO:0000256" key="4">
    <source>
        <dbReference type="ARBA" id="ARBA00022519"/>
    </source>
</evidence>
<comment type="subcellular location">
    <subcellularLocation>
        <location evidence="1">Cell inner membrane</location>
        <topology evidence="1">Multi-pass membrane protein</topology>
    </subcellularLocation>
</comment>